<evidence type="ECO:0000256" key="2">
    <source>
        <dbReference type="SAM" id="Phobius"/>
    </source>
</evidence>
<evidence type="ECO:0000313" key="4">
    <source>
        <dbReference type="Proteomes" id="UP001431010"/>
    </source>
</evidence>
<keyword evidence="2" id="KW-1133">Transmembrane helix</keyword>
<sequence>MADESVIASIIPWQQPKTAKSRPKRAPVVKPRPRPRPKKAKAALDDEMLGSETLIMPDFLEYVNEPSKTPFVADPSRTEAAASAAAAAIPAAAMPATMAPRETSVAMEGEIVPASAPVAPAKAVRPRLSASSILLQMAALALAAVGMAMNGWFAHSLGSSSTAGWMFLAIGVTADLVALVMPTCAARLWQGRHRASALAGWIVWVMTFVFAVTAGIGFASTNISDVTLARASRVTPAVQAAQTALADAMTARDRECKGGVGKFCREREAAVAERRQALDAAMAAVSQTADPQTEAAIKLVAWVSRGLVKPSADDFVMLRLILLALLPQIGGILLMVGRRV</sequence>
<dbReference type="Proteomes" id="UP001431010">
    <property type="component" value="Chromosome"/>
</dbReference>
<evidence type="ECO:0000313" key="3">
    <source>
        <dbReference type="EMBL" id="UFZ01883.1"/>
    </source>
</evidence>
<feature type="transmembrane region" description="Helical" evidence="2">
    <location>
        <begin position="165"/>
        <end position="186"/>
    </location>
</feature>
<gene>
    <name evidence="3" type="ORF">LQG66_21470</name>
</gene>
<feature type="transmembrane region" description="Helical" evidence="2">
    <location>
        <begin position="133"/>
        <end position="153"/>
    </location>
</feature>
<dbReference type="RefSeq" id="WP_231317676.1">
    <property type="nucleotide sequence ID" value="NZ_CP088156.1"/>
</dbReference>
<organism evidence="3 4">
    <name type="scientific">Bradyrhizobium ontarionense</name>
    <dbReference type="NCBI Taxonomy" id="2898149"/>
    <lineage>
        <taxon>Bacteria</taxon>
        <taxon>Pseudomonadati</taxon>
        <taxon>Pseudomonadota</taxon>
        <taxon>Alphaproteobacteria</taxon>
        <taxon>Hyphomicrobiales</taxon>
        <taxon>Nitrobacteraceae</taxon>
        <taxon>Bradyrhizobium</taxon>
    </lineage>
</organism>
<dbReference type="EMBL" id="CP088156">
    <property type="protein sequence ID" value="UFZ01883.1"/>
    <property type="molecule type" value="Genomic_DNA"/>
</dbReference>
<accession>A0ABY3R3L1</accession>
<evidence type="ECO:0000256" key="1">
    <source>
        <dbReference type="SAM" id="MobiDB-lite"/>
    </source>
</evidence>
<reference evidence="3" key="1">
    <citation type="journal article" date="2024" name="Antonie Van Leeuwenhoek">
        <title>Bradyrhizobium ontarionense sp. nov., a novel bacterial symbiont isolated from Aeschynomene indica (Indian jointvetch), harbours photosynthesis, nitrogen fixation and nitrous oxide (N2O) reductase genes.</title>
        <authorList>
            <person name="Bromfield E.S.P."/>
            <person name="Cloutier S."/>
        </authorList>
    </citation>
    <scope>NUCLEOTIDE SEQUENCE</scope>
    <source>
        <strain evidence="3">A19</strain>
    </source>
</reference>
<feature type="transmembrane region" description="Helical" evidence="2">
    <location>
        <begin position="316"/>
        <end position="336"/>
    </location>
</feature>
<keyword evidence="2" id="KW-0812">Transmembrane</keyword>
<feature type="compositionally biased region" description="Basic residues" evidence="1">
    <location>
        <begin position="19"/>
        <end position="41"/>
    </location>
</feature>
<keyword evidence="2" id="KW-0472">Membrane</keyword>
<protein>
    <submittedName>
        <fullName evidence="3">Uncharacterized protein</fullName>
    </submittedName>
</protein>
<keyword evidence="4" id="KW-1185">Reference proteome</keyword>
<feature type="transmembrane region" description="Helical" evidence="2">
    <location>
        <begin position="198"/>
        <end position="219"/>
    </location>
</feature>
<proteinExistence type="predicted"/>
<name>A0ABY3R3L1_9BRAD</name>
<feature type="region of interest" description="Disordered" evidence="1">
    <location>
        <begin position="1"/>
        <end position="44"/>
    </location>
</feature>